<sequence>MTYILDPAWHAEHARLENLAGLYDPGTAAICDQLGVTAGWRCADLGAGTGTVVKILADRVGPEGEVLAIDADTRFLEPLAGGPISVLAADVTSEPLPADRFDLAHARLLLEHLPAAEAVIESMARAVRPGGWVFVEDLDWTTALAVDPPSEAHERVIRACHELFTGTPYDPSCGRKLPRRLRRAGLTDISARTTALYLSSDPARGLPGWEMLVDQLAPRLLGLGLVGQADLDAFHRLWHDGDSICFGPLMVSAWGRRPPDDRRGE</sequence>
<dbReference type="InterPro" id="IPR013216">
    <property type="entry name" value="Methyltransf_11"/>
</dbReference>
<name>A0A1H2UT78_9PSEU</name>
<feature type="domain" description="Methyltransferase type 11" evidence="2">
    <location>
        <begin position="44"/>
        <end position="135"/>
    </location>
</feature>
<organism evidence="3 4">
    <name type="scientific">Saccharopolyspora shandongensis</name>
    <dbReference type="NCBI Taxonomy" id="418495"/>
    <lineage>
        <taxon>Bacteria</taxon>
        <taxon>Bacillati</taxon>
        <taxon>Actinomycetota</taxon>
        <taxon>Actinomycetes</taxon>
        <taxon>Pseudonocardiales</taxon>
        <taxon>Pseudonocardiaceae</taxon>
        <taxon>Saccharopolyspora</taxon>
    </lineage>
</organism>
<dbReference type="RefSeq" id="WP_177226298.1">
    <property type="nucleotide sequence ID" value="NZ_FNOK01000004.1"/>
</dbReference>
<dbReference type="Pfam" id="PF08241">
    <property type="entry name" value="Methyltransf_11"/>
    <property type="match status" value="1"/>
</dbReference>
<dbReference type="GO" id="GO:0008757">
    <property type="term" value="F:S-adenosylmethionine-dependent methyltransferase activity"/>
    <property type="evidence" value="ECO:0007669"/>
    <property type="project" value="InterPro"/>
</dbReference>
<proteinExistence type="predicted"/>
<dbReference type="AlphaFoldDB" id="A0A1H2UT78"/>
<dbReference type="InterPro" id="IPR029063">
    <property type="entry name" value="SAM-dependent_MTases_sf"/>
</dbReference>
<evidence type="ECO:0000259" key="2">
    <source>
        <dbReference type="Pfam" id="PF08241"/>
    </source>
</evidence>
<accession>A0A1H2UT78</accession>
<dbReference type="STRING" id="418495.SAMN05216215_100481"/>
<dbReference type="CDD" id="cd02440">
    <property type="entry name" value="AdoMet_MTases"/>
    <property type="match status" value="1"/>
</dbReference>
<dbReference type="Proteomes" id="UP000199529">
    <property type="component" value="Unassembled WGS sequence"/>
</dbReference>
<keyword evidence="1 3" id="KW-0808">Transferase</keyword>
<dbReference type="PANTHER" id="PTHR43861:SF3">
    <property type="entry name" value="PUTATIVE (AFU_ORTHOLOGUE AFUA_2G14390)-RELATED"/>
    <property type="match status" value="1"/>
</dbReference>
<evidence type="ECO:0000313" key="4">
    <source>
        <dbReference type="Proteomes" id="UP000199529"/>
    </source>
</evidence>
<dbReference type="PANTHER" id="PTHR43861">
    <property type="entry name" value="TRANS-ACONITATE 2-METHYLTRANSFERASE-RELATED"/>
    <property type="match status" value="1"/>
</dbReference>
<dbReference type="Gene3D" id="3.40.50.150">
    <property type="entry name" value="Vaccinia Virus protein VP39"/>
    <property type="match status" value="1"/>
</dbReference>
<gene>
    <name evidence="3" type="ORF">SAMN05216215_100481</name>
</gene>
<evidence type="ECO:0000313" key="3">
    <source>
        <dbReference type="EMBL" id="SDW59282.1"/>
    </source>
</evidence>
<keyword evidence="4" id="KW-1185">Reference proteome</keyword>
<dbReference type="GO" id="GO:0032259">
    <property type="term" value="P:methylation"/>
    <property type="evidence" value="ECO:0007669"/>
    <property type="project" value="UniProtKB-KW"/>
</dbReference>
<protein>
    <submittedName>
        <fullName evidence="3">Methyltransferase domain-containing protein</fullName>
    </submittedName>
</protein>
<dbReference type="EMBL" id="FNOK01000004">
    <property type="protein sequence ID" value="SDW59282.1"/>
    <property type="molecule type" value="Genomic_DNA"/>
</dbReference>
<reference evidence="4" key="1">
    <citation type="submission" date="2016-10" db="EMBL/GenBank/DDBJ databases">
        <authorList>
            <person name="Varghese N."/>
            <person name="Submissions S."/>
        </authorList>
    </citation>
    <scope>NUCLEOTIDE SEQUENCE [LARGE SCALE GENOMIC DNA]</scope>
    <source>
        <strain evidence="4">CGMCC 4.3530</strain>
    </source>
</reference>
<evidence type="ECO:0000256" key="1">
    <source>
        <dbReference type="ARBA" id="ARBA00022679"/>
    </source>
</evidence>
<keyword evidence="3" id="KW-0489">Methyltransferase</keyword>
<dbReference type="SUPFAM" id="SSF53335">
    <property type="entry name" value="S-adenosyl-L-methionine-dependent methyltransferases"/>
    <property type="match status" value="1"/>
</dbReference>